<reference evidence="1 2" key="1">
    <citation type="submission" date="2007-11" db="EMBL/GenBank/DDBJ databases">
        <title>Complete sequence of chromosome of Shewanella baltica OS195.</title>
        <authorList>
            <consortium name="US DOE Joint Genome Institute"/>
            <person name="Copeland A."/>
            <person name="Lucas S."/>
            <person name="Lapidus A."/>
            <person name="Barry K."/>
            <person name="Glavina del Rio T."/>
            <person name="Dalin E."/>
            <person name="Tice H."/>
            <person name="Pitluck S."/>
            <person name="Chain P."/>
            <person name="Malfatti S."/>
            <person name="Shin M."/>
            <person name="Vergez L."/>
            <person name="Schmutz J."/>
            <person name="Larimer F."/>
            <person name="Land M."/>
            <person name="Hauser L."/>
            <person name="Kyrpides N."/>
            <person name="Kim E."/>
            <person name="Brettar I."/>
            <person name="Rodrigues J."/>
            <person name="Konstantinidis K."/>
            <person name="Klappenbach J."/>
            <person name="Hofle M."/>
            <person name="Tiedje J."/>
            <person name="Richardson P."/>
        </authorList>
    </citation>
    <scope>NUCLEOTIDE SEQUENCE [LARGE SCALE GENOMIC DNA]</scope>
    <source>
        <strain evidence="1 2">OS195</strain>
    </source>
</reference>
<evidence type="ECO:0000313" key="2">
    <source>
        <dbReference type="Proteomes" id="UP000000770"/>
    </source>
</evidence>
<organism evidence="1 2">
    <name type="scientific">Shewanella baltica (strain OS195)</name>
    <dbReference type="NCBI Taxonomy" id="399599"/>
    <lineage>
        <taxon>Bacteria</taxon>
        <taxon>Pseudomonadati</taxon>
        <taxon>Pseudomonadota</taxon>
        <taxon>Gammaproteobacteria</taxon>
        <taxon>Alteromonadales</taxon>
        <taxon>Shewanellaceae</taxon>
        <taxon>Shewanella</taxon>
    </lineage>
</organism>
<dbReference type="HOGENOM" id="CLU_465305_0_0_6"/>
<dbReference type="Proteomes" id="UP000000770">
    <property type="component" value="Chromosome"/>
</dbReference>
<name>A9L180_SHEB9</name>
<accession>A9L180</accession>
<protein>
    <submittedName>
        <fullName evidence="1">Uncharacterized protein</fullName>
    </submittedName>
</protein>
<proteinExistence type="predicted"/>
<sequence length="658" mass="72168">MIDFKFPQGAYFPPNGEAVDFQFSADRVIAVTSNLTINVSENYLQGFSLSVQSKVEVSTTVRITKPIQLRFNTSWLNATSPITLRFGDEQVPEQPDPIRVGTIGMACGVIFKTSEIIEQQLTLSQRSQSHAAYAVFAWDSFFSLKQQIVMVWNTPPLAGEIFAVNWQWNTLVPFQLNMNWLVPEAHCQQAISKWIVPEPQQTMLEMQWSQAAAKNQQITVKLHIGEQLATEIALSYTNIQSQGDNKTVAWAPHAARWVCSSKYVPPVGKVTLRFSEPWINSTSPTQLRFTASPNVCYWDDGGGLIDANPPLPTIDFKIPIEPQIRRSYLMQPQISCVRVSDGVAVVLKSVSISQSRSQWASSGSLAFSSRIDAERAANELLKISINGYDFYLLCESPSESKAFGKTSYSATGRGRLATLASPNRKAINYVNVVSRSFIGLMADIVANTGWTVASQITDYPVPANAFSYAAKTPAEAINMMANSIGAMLDVNDETQTITVIPQWPVVPWNTASAIPDVILHDGVILEFNERIDIRPDANAVFVRGEQQGVAAKVKRFGTAGDNFAADIVDKLITDNQAARMRATAELANAGNKVQNSIRAKVMADLPPMRPGMLIGVRKGAEVFKSVCESFSISGSVNESTGIVTVNQTVTLLRNEVAA</sequence>
<dbReference type="KEGG" id="sbn:Sbal195_2156"/>
<dbReference type="AlphaFoldDB" id="A9L180"/>
<dbReference type="EMBL" id="CP000891">
    <property type="protein sequence ID" value="ABX49325.1"/>
    <property type="molecule type" value="Genomic_DNA"/>
</dbReference>
<evidence type="ECO:0000313" key="1">
    <source>
        <dbReference type="EMBL" id="ABX49325.1"/>
    </source>
</evidence>
<gene>
    <name evidence="1" type="ordered locus">Sbal195_2156</name>
</gene>